<dbReference type="PANTHER" id="PTHR23422">
    <property type="entry name" value="DIPEPTIDYL PEPTIDASE III-RELATED"/>
    <property type="match status" value="1"/>
</dbReference>
<feature type="chain" id="PRO_5001708079" description="Zn-dependent hydrolase" evidence="3">
    <location>
        <begin position="25"/>
        <end position="565"/>
    </location>
</feature>
<dbReference type="eggNOG" id="COG0457">
    <property type="taxonomic scope" value="Bacteria"/>
</dbReference>
<dbReference type="Gene3D" id="3.30.540.30">
    <property type="match status" value="1"/>
</dbReference>
<dbReference type="GO" id="GO:0005737">
    <property type="term" value="C:cytoplasm"/>
    <property type="evidence" value="ECO:0007669"/>
    <property type="project" value="TreeGrafter"/>
</dbReference>
<evidence type="ECO:0008006" key="6">
    <source>
        <dbReference type="Google" id="ProtNLM"/>
    </source>
</evidence>
<dbReference type="PROSITE" id="PS51257">
    <property type="entry name" value="PROKAR_LIPOPROTEIN"/>
    <property type="match status" value="1"/>
</dbReference>
<organism evidence="4 5">
    <name type="scientific">Alteromonas australica</name>
    <dbReference type="NCBI Taxonomy" id="589873"/>
    <lineage>
        <taxon>Bacteria</taxon>
        <taxon>Pseudomonadati</taxon>
        <taxon>Pseudomonadota</taxon>
        <taxon>Gammaproteobacteria</taxon>
        <taxon>Alteromonadales</taxon>
        <taxon>Alteromonadaceae</taxon>
        <taxon>Alteromonas/Salinimonas group</taxon>
        <taxon>Alteromonas</taxon>
    </lineage>
</organism>
<reference evidence="4 5" key="1">
    <citation type="submission" date="2014-06" db="EMBL/GenBank/DDBJ databases">
        <title>Genomes of Alteromonas australica, a world apart.</title>
        <authorList>
            <person name="Gonzaga A."/>
            <person name="Lopez-Perez M."/>
            <person name="Rodriguez-Valera F."/>
        </authorList>
    </citation>
    <scope>NUCLEOTIDE SEQUENCE [LARGE SCALE GENOMIC DNA]</scope>
    <source>
        <strain evidence="4 5">H 17</strain>
    </source>
</reference>
<evidence type="ECO:0000256" key="3">
    <source>
        <dbReference type="SAM" id="SignalP"/>
    </source>
</evidence>
<evidence type="ECO:0000313" key="5">
    <source>
        <dbReference type="Proteomes" id="UP000056090"/>
    </source>
</evidence>
<evidence type="ECO:0000256" key="2">
    <source>
        <dbReference type="ARBA" id="ARBA00022801"/>
    </source>
</evidence>
<dbReference type="GO" id="GO:0008239">
    <property type="term" value="F:dipeptidyl-peptidase activity"/>
    <property type="evidence" value="ECO:0007669"/>
    <property type="project" value="TreeGrafter"/>
</dbReference>
<proteinExistence type="predicted"/>
<dbReference type="InterPro" id="IPR039461">
    <property type="entry name" value="Peptidase_M49"/>
</dbReference>
<dbReference type="GO" id="GO:0046872">
    <property type="term" value="F:metal ion binding"/>
    <property type="evidence" value="ECO:0007669"/>
    <property type="project" value="UniProtKB-KW"/>
</dbReference>
<dbReference type="RefSeq" id="WP_408605303.1">
    <property type="nucleotide sequence ID" value="NZ_CBCSKJ010000001.1"/>
</dbReference>
<feature type="signal peptide" evidence="3">
    <location>
        <begin position="1"/>
        <end position="24"/>
    </location>
</feature>
<keyword evidence="5" id="KW-1185">Reference proteome</keyword>
<dbReference type="EMBL" id="CP008849">
    <property type="protein sequence ID" value="AIF97832.1"/>
    <property type="molecule type" value="Genomic_DNA"/>
</dbReference>
<evidence type="ECO:0000313" key="4">
    <source>
        <dbReference type="EMBL" id="AIF97832.1"/>
    </source>
</evidence>
<dbReference type="Proteomes" id="UP000056090">
    <property type="component" value="Chromosome"/>
</dbReference>
<keyword evidence="2" id="KW-0378">Hydrolase</keyword>
<evidence type="ECO:0000256" key="1">
    <source>
        <dbReference type="ARBA" id="ARBA00022723"/>
    </source>
</evidence>
<dbReference type="AlphaFoldDB" id="A0A075P3F1"/>
<protein>
    <recommendedName>
        <fullName evidence="6">Zn-dependent hydrolase</fullName>
    </recommendedName>
</protein>
<keyword evidence="3" id="KW-0732">Signal</keyword>
<name>A0A075P3F1_9ALTE</name>
<dbReference type="Pfam" id="PF03571">
    <property type="entry name" value="Peptidase_M49"/>
    <property type="match status" value="1"/>
</dbReference>
<accession>A0A075P3F1</accession>
<sequence length="565" mass="62330">MIFKKTMKAYAPLSLALAVALATSGCGKTPSQVTESSNDSAQQEAARLLVDPSRLNIYHPVELKSDLSHLSDNQKTMVSLLIDAAEIMDDLFWKQAFFGDKATFLNSFNNENIRHFAAINYGPWDRLNGDAPFLSGYDAKSHGAEFYPHTVDKATLASANISDKTSLYTLIKENEAGKLVSVPYSVAYKQSLSRAADILRKAATFADNQAFAEYLTLRAEALVTDEYFESDMAWMDMKTNPIELVLGPIETYEDQLFGYKAAFEAYVLIKDLAWSEKLAKYAAFLPELQQGLPVAEEYKAQMPGSDADLNAYDVVYYAGHSNAGSKTIAINLPNDERVQLEKGTRRLQLKNAMQAKFDHILMPIAQTLIVPEQRQHITFNAFFANTMFHEVAHGLGIKNTLNGSGTVRQALKEHASALEEGKADILGLYMVQSLLKKGEITEGTLEDYYVTFMAGIFRSVRFGASSAHGKANMIRFNFFAQQGAFEKTPDGFYRVNMVNMGAAVEALSELILTLQGDGNYDGVSELVDTMGVIKPQLASDLAKLEAANIPVDIHFIQGKDVLGLN</sequence>
<gene>
    <name evidence="4" type="ORF">EP13_03470</name>
</gene>
<keyword evidence="1" id="KW-0479">Metal-binding</keyword>
<dbReference type="PANTHER" id="PTHR23422:SF9">
    <property type="entry name" value="ZN-DEPENDENT HYDROLASE"/>
    <property type="match status" value="1"/>
</dbReference>
<dbReference type="KEGG" id="aal:EP13_03470"/>
<dbReference type="GeneID" id="78253998"/>